<evidence type="ECO:0000313" key="14">
    <source>
        <dbReference type="Proteomes" id="UP000177478"/>
    </source>
</evidence>
<evidence type="ECO:0000256" key="11">
    <source>
        <dbReference type="PIRSR" id="PIRSR000724-2"/>
    </source>
</evidence>
<evidence type="ECO:0000256" key="2">
    <source>
        <dbReference type="ARBA" id="ARBA00004838"/>
    </source>
</evidence>
<protein>
    <recommendedName>
        <fullName evidence="4 10">Phosphoglycerate kinase</fullName>
        <ecNumber evidence="4 10">2.7.2.3</ecNumber>
    </recommendedName>
</protein>
<dbReference type="GO" id="GO:0005829">
    <property type="term" value="C:cytosol"/>
    <property type="evidence" value="ECO:0007669"/>
    <property type="project" value="TreeGrafter"/>
</dbReference>
<keyword evidence="9 10" id="KW-0324">Glycolysis</keyword>
<dbReference type="PANTHER" id="PTHR11406">
    <property type="entry name" value="PHOSPHOGLYCERATE KINASE"/>
    <property type="match status" value="1"/>
</dbReference>
<evidence type="ECO:0000256" key="8">
    <source>
        <dbReference type="ARBA" id="ARBA00022840"/>
    </source>
</evidence>
<comment type="caution">
    <text evidence="13">The sequence shown here is derived from an EMBL/GenBank/DDBJ whole genome shotgun (WGS) entry which is preliminary data.</text>
</comment>
<keyword evidence="6 10" id="KW-0547">Nucleotide-binding</keyword>
<feature type="binding site" evidence="10 11">
    <location>
        <position position="194"/>
    </location>
    <ligand>
        <name>ATP</name>
        <dbReference type="ChEBI" id="CHEBI:30616"/>
    </ligand>
</feature>
<dbReference type="EC" id="2.7.2.3" evidence="4 10"/>
<feature type="binding site" evidence="10">
    <location>
        <position position="39"/>
    </location>
    <ligand>
        <name>substrate</name>
    </ligand>
</feature>
<dbReference type="FunFam" id="3.40.50.1260:FF:000031">
    <property type="entry name" value="Phosphoglycerate kinase 1"/>
    <property type="match status" value="1"/>
</dbReference>
<evidence type="ECO:0000256" key="10">
    <source>
        <dbReference type="HAMAP-Rule" id="MF_00145"/>
    </source>
</evidence>
<dbReference type="Gene3D" id="3.40.50.1260">
    <property type="entry name" value="Phosphoglycerate kinase, N-terminal domain"/>
    <property type="match status" value="2"/>
</dbReference>
<comment type="subcellular location">
    <subcellularLocation>
        <location evidence="10">Cytoplasm</location>
    </subcellularLocation>
</comment>
<evidence type="ECO:0000256" key="6">
    <source>
        <dbReference type="ARBA" id="ARBA00022741"/>
    </source>
</evidence>
<evidence type="ECO:0000256" key="9">
    <source>
        <dbReference type="ARBA" id="ARBA00023152"/>
    </source>
</evidence>
<dbReference type="HAMAP" id="MF_00145">
    <property type="entry name" value="Phosphoglyc_kinase"/>
    <property type="match status" value="1"/>
</dbReference>
<dbReference type="Pfam" id="PF00162">
    <property type="entry name" value="PGK"/>
    <property type="match status" value="1"/>
</dbReference>
<dbReference type="EMBL" id="MGKD01000024">
    <property type="protein sequence ID" value="OGN19050.1"/>
    <property type="molecule type" value="Genomic_DNA"/>
</dbReference>
<dbReference type="GO" id="GO:0043531">
    <property type="term" value="F:ADP binding"/>
    <property type="evidence" value="ECO:0007669"/>
    <property type="project" value="TreeGrafter"/>
</dbReference>
<feature type="binding site" evidence="10">
    <location>
        <position position="111"/>
    </location>
    <ligand>
        <name>substrate</name>
    </ligand>
</feature>
<organism evidence="13 14">
    <name type="scientific">Candidatus Yanofskybacteria bacterium RIFCSPHIGHO2_12_FULL_45_19b</name>
    <dbReference type="NCBI Taxonomy" id="1802689"/>
    <lineage>
        <taxon>Bacteria</taxon>
        <taxon>Candidatus Yanofskyibacteriota</taxon>
    </lineage>
</organism>
<dbReference type="PIRSF" id="PIRSF000724">
    <property type="entry name" value="Pgk"/>
    <property type="match status" value="1"/>
</dbReference>
<comment type="pathway">
    <text evidence="2 10">Carbohydrate degradation; glycolysis; pyruvate from D-glyceraldehyde 3-phosphate: step 2/5.</text>
</comment>
<dbReference type="PANTHER" id="PTHR11406:SF23">
    <property type="entry name" value="PHOSPHOGLYCERATE KINASE 1, CHLOROPLASTIC-RELATED"/>
    <property type="match status" value="1"/>
</dbReference>
<name>A0A1F8G1Y9_9BACT</name>
<comment type="caution">
    <text evidence="10">Lacks conserved residue(s) required for the propagation of feature annotation.</text>
</comment>
<dbReference type="STRING" id="1802689.A3F25_02960"/>
<evidence type="ECO:0000256" key="3">
    <source>
        <dbReference type="ARBA" id="ARBA00008982"/>
    </source>
</evidence>
<dbReference type="GO" id="GO:0005524">
    <property type="term" value="F:ATP binding"/>
    <property type="evidence" value="ECO:0007669"/>
    <property type="project" value="UniProtKB-KW"/>
</dbReference>
<evidence type="ECO:0000256" key="1">
    <source>
        <dbReference type="ARBA" id="ARBA00000642"/>
    </source>
</evidence>
<comment type="similarity">
    <text evidence="3 10 12">Belongs to the phosphoglycerate kinase family.</text>
</comment>
<reference evidence="13 14" key="1">
    <citation type="journal article" date="2016" name="Nat. Commun.">
        <title>Thousands of microbial genomes shed light on interconnected biogeochemical processes in an aquifer system.</title>
        <authorList>
            <person name="Anantharaman K."/>
            <person name="Brown C.T."/>
            <person name="Hug L.A."/>
            <person name="Sharon I."/>
            <person name="Castelle C.J."/>
            <person name="Probst A.J."/>
            <person name="Thomas B.C."/>
            <person name="Singh A."/>
            <person name="Wilkins M.J."/>
            <person name="Karaoz U."/>
            <person name="Brodie E.L."/>
            <person name="Williams K.H."/>
            <person name="Hubbard S.S."/>
            <person name="Banfield J.F."/>
        </authorList>
    </citation>
    <scope>NUCLEOTIDE SEQUENCE [LARGE SCALE GENOMIC DNA]</scope>
</reference>
<sequence length="383" mass="41224">MKYLSELKTEDLAGKKVLLRVNLDVPFDEVTKKIGERFRIEAHRETVKYLLEAGAKILLVSHSSEVESFLPLVEEVGETLGEIVTLVPHNELSEVHKLFEAGPLLLLDNIRQDLREEENDEGLALSLSKGFDYYINDDFATCHRAHASIVAITKILPSYAGFLIKKEIEHLNVALEAPAEGKILVLGGAKISTKLPVIENFLNKCERILVGGALANNFFKAQGVKVGASVVDVTVPVPILFGVESIHADIVLPIDILVTDDRSGQGKNETKPPGNITDSQLIADIGPKSAQQFAEIIVGAKLVIWNGPMGLCEIEQFASGTKMVAEAVAKAEKSIIGGGDTIAATDALSLLSKFTFVSTGGGAMLEYLAGEELPGLVALGYNK</sequence>
<evidence type="ECO:0000256" key="12">
    <source>
        <dbReference type="RuleBase" id="RU000532"/>
    </source>
</evidence>
<dbReference type="PRINTS" id="PR00477">
    <property type="entry name" value="PHGLYCKINASE"/>
</dbReference>
<dbReference type="InterPro" id="IPR001576">
    <property type="entry name" value="Phosphoglycerate_kinase"/>
</dbReference>
<feature type="binding site" evidence="10">
    <location>
        <position position="144"/>
    </location>
    <ligand>
        <name>substrate</name>
    </ligand>
</feature>
<feature type="binding site" evidence="10 11">
    <location>
        <begin position="338"/>
        <end position="341"/>
    </location>
    <ligand>
        <name>ATP</name>
        <dbReference type="ChEBI" id="CHEBI:30616"/>
    </ligand>
</feature>
<keyword evidence="7 10" id="KW-0418">Kinase</keyword>
<evidence type="ECO:0000313" key="13">
    <source>
        <dbReference type="EMBL" id="OGN19050.1"/>
    </source>
</evidence>
<dbReference type="InterPro" id="IPR015824">
    <property type="entry name" value="Phosphoglycerate_kinase_N"/>
</dbReference>
<accession>A0A1F8G1Y9</accession>
<dbReference type="GO" id="GO:0004618">
    <property type="term" value="F:phosphoglycerate kinase activity"/>
    <property type="evidence" value="ECO:0007669"/>
    <property type="project" value="UniProtKB-UniRule"/>
</dbReference>
<keyword evidence="10" id="KW-0963">Cytoplasm</keyword>
<evidence type="ECO:0000256" key="7">
    <source>
        <dbReference type="ARBA" id="ARBA00022777"/>
    </source>
</evidence>
<dbReference type="GO" id="GO:0006096">
    <property type="term" value="P:glycolytic process"/>
    <property type="evidence" value="ECO:0007669"/>
    <property type="project" value="UniProtKB-UniRule"/>
</dbReference>
<evidence type="ECO:0000256" key="5">
    <source>
        <dbReference type="ARBA" id="ARBA00022679"/>
    </source>
</evidence>
<dbReference type="InterPro" id="IPR036043">
    <property type="entry name" value="Phosphoglycerate_kinase_sf"/>
</dbReference>
<dbReference type="GO" id="GO:0006094">
    <property type="term" value="P:gluconeogenesis"/>
    <property type="evidence" value="ECO:0007669"/>
    <property type="project" value="TreeGrafter"/>
</dbReference>
<comment type="subunit">
    <text evidence="10">Monomer.</text>
</comment>
<keyword evidence="5 10" id="KW-0808">Transferase</keyword>
<dbReference type="AlphaFoldDB" id="A0A1F8G1Y9"/>
<gene>
    <name evidence="10" type="primary">pgk</name>
    <name evidence="13" type="ORF">A3F25_02960</name>
</gene>
<feature type="binding site" evidence="10 11">
    <location>
        <position position="313"/>
    </location>
    <ligand>
        <name>ATP</name>
        <dbReference type="ChEBI" id="CHEBI:30616"/>
    </ligand>
</feature>
<dbReference type="SUPFAM" id="SSF53748">
    <property type="entry name" value="Phosphoglycerate kinase"/>
    <property type="match status" value="1"/>
</dbReference>
<proteinExistence type="inferred from homology"/>
<dbReference type="Proteomes" id="UP000177478">
    <property type="component" value="Unassembled WGS sequence"/>
</dbReference>
<comment type="catalytic activity">
    <reaction evidence="1 10 12">
        <text>(2R)-3-phosphoglycerate + ATP = (2R)-3-phospho-glyceroyl phosphate + ADP</text>
        <dbReference type="Rhea" id="RHEA:14801"/>
        <dbReference type="ChEBI" id="CHEBI:30616"/>
        <dbReference type="ChEBI" id="CHEBI:57604"/>
        <dbReference type="ChEBI" id="CHEBI:58272"/>
        <dbReference type="ChEBI" id="CHEBI:456216"/>
        <dbReference type="EC" id="2.7.2.3"/>
    </reaction>
</comment>
<keyword evidence="8 10" id="KW-0067">ATP-binding</keyword>
<dbReference type="UniPathway" id="UPA00109">
    <property type="reaction ID" value="UER00185"/>
</dbReference>
<evidence type="ECO:0000256" key="4">
    <source>
        <dbReference type="ARBA" id="ARBA00013061"/>
    </source>
</evidence>